<proteinExistence type="predicted"/>
<dbReference type="Proteomes" id="UP001152759">
    <property type="component" value="Chromosome 9"/>
</dbReference>
<gene>
    <name evidence="1" type="ORF">BEMITA_LOCUS13491</name>
</gene>
<evidence type="ECO:0000313" key="1">
    <source>
        <dbReference type="EMBL" id="CAH0395288.1"/>
    </source>
</evidence>
<dbReference type="PANTHER" id="PTHR47027:SF25">
    <property type="entry name" value="REVERSE TRANSCRIPTASE DOMAIN-CONTAINING PROTEIN"/>
    <property type="match status" value="1"/>
</dbReference>
<dbReference type="PANTHER" id="PTHR47027">
    <property type="entry name" value="REVERSE TRANSCRIPTASE DOMAIN-CONTAINING PROTEIN"/>
    <property type="match status" value="1"/>
</dbReference>
<sequence length="482" mass="54496">MVAPLILILTVVNEDDDFHGEPFLTRNTVSFLPTTISIVFLAIHTEAAGVTLFSKTNFTGDQCDISFPGCKPVCANVLGSILSLKAPTYLCMKFYTTADCKGVPATYISAERVLPYAAPGWRNMSDTPHMKAKAIGDCKQDIGRIWTTIRDHVGFVNKLKEKITTTTTTRHLPEITEPAVCSFPVIRKLPPDAGNLKKRVPDNANCAKCQAVCADMAGKSKSLIVNAKCATLYASKDCTGEAIDYIRDGQKGVVVAQDQDDAEYMMRKLVKEYRKWGLEVSISKSEKMTFGGDQQSIELEDGQQIKGCEHYKYLGVRLTQDGRTDQAIKERNTLARKATAMLNGILWDPRISKENKRRIYDVVVKSTLTYGCEVWQLKERTKGMLRATEMDFWRRSAGISRRDRVRNERVRQIMGVENDIIFDVMTRQLVWYGHVNRMTDERLPKKSLDWVPPGRRRRGRPVKGWRQGILEEMRVCQLPEGL</sequence>
<evidence type="ECO:0000313" key="2">
    <source>
        <dbReference type="Proteomes" id="UP001152759"/>
    </source>
</evidence>
<protein>
    <recommendedName>
        <fullName evidence="3">Reverse transcriptase domain-containing protein</fullName>
    </recommendedName>
</protein>
<keyword evidence="2" id="KW-1185">Reference proteome</keyword>
<reference evidence="1" key="1">
    <citation type="submission" date="2021-12" db="EMBL/GenBank/DDBJ databases">
        <authorList>
            <person name="King R."/>
        </authorList>
    </citation>
    <scope>NUCLEOTIDE SEQUENCE</scope>
</reference>
<name>A0A9P0ALC8_BEMTA</name>
<evidence type="ECO:0008006" key="3">
    <source>
        <dbReference type="Google" id="ProtNLM"/>
    </source>
</evidence>
<dbReference type="EMBL" id="OU963870">
    <property type="protein sequence ID" value="CAH0395288.1"/>
    <property type="molecule type" value="Genomic_DNA"/>
</dbReference>
<organism evidence="1 2">
    <name type="scientific">Bemisia tabaci</name>
    <name type="common">Sweetpotato whitefly</name>
    <name type="synonym">Aleurodes tabaci</name>
    <dbReference type="NCBI Taxonomy" id="7038"/>
    <lineage>
        <taxon>Eukaryota</taxon>
        <taxon>Metazoa</taxon>
        <taxon>Ecdysozoa</taxon>
        <taxon>Arthropoda</taxon>
        <taxon>Hexapoda</taxon>
        <taxon>Insecta</taxon>
        <taxon>Pterygota</taxon>
        <taxon>Neoptera</taxon>
        <taxon>Paraneoptera</taxon>
        <taxon>Hemiptera</taxon>
        <taxon>Sternorrhyncha</taxon>
        <taxon>Aleyrodoidea</taxon>
        <taxon>Aleyrodidae</taxon>
        <taxon>Aleyrodinae</taxon>
        <taxon>Bemisia</taxon>
    </lineage>
</organism>
<dbReference type="AlphaFoldDB" id="A0A9P0ALC8"/>
<accession>A0A9P0ALC8</accession>